<evidence type="ECO:0000256" key="3">
    <source>
        <dbReference type="ARBA" id="ARBA00023242"/>
    </source>
</evidence>
<dbReference type="PROSITE" id="PS50174">
    <property type="entry name" value="G_PATCH"/>
    <property type="match status" value="1"/>
</dbReference>
<evidence type="ECO:0000256" key="2">
    <source>
        <dbReference type="ARBA" id="ARBA00022884"/>
    </source>
</evidence>
<dbReference type="GO" id="GO:0003723">
    <property type="term" value="F:RNA binding"/>
    <property type="evidence" value="ECO:0007669"/>
    <property type="project" value="UniProtKB-KW"/>
</dbReference>
<dbReference type="Pfam" id="PF01585">
    <property type="entry name" value="G-patch"/>
    <property type="match status" value="1"/>
</dbReference>
<sequence>MAVNEKESARSAIESCQFKWDEQTQLYFHASSGFYHDPKAGWYYSSKDGLYYKFENGSYVPFESDKDEEYDEFMRSLAVSDEAIQDDNQCPKCISDDRPENPPPPSEWLEETLINLYLTGYSNSVTDLGDNLVTPTEPDVGCDSDLLVNGEESDSTREIEEGEWIVEDLQDATESSGRLSDEGISWDEENWRAQYGQVVQSGEDDILDSSIIDLWDWEMFTNTVVKKKCGKKKKRQLSRLIGKLVKPSTKLHPSMPSGGRLLRTAAICETSVALVRVSSGSLIKGLSVGPHLLKLLLYMGTTVQNMGIQSTGQVYRLKSPSMKYLASLSTYDSSNPTKDWGFPDIVFDKQGYDSPKLWEIRDSETPGVPDFGKFSALSDKLKNKGVAYRDRAAERRALHGGIGVGPGQKHSRVDGGKETSPVSHSTKEAAAEALQMSFGAGSFARRVLENMGWKEGEALGKTTKGLLQPLQAVGNKGSAGLGWPQGIPEKR</sequence>
<proteinExistence type="predicted"/>
<organism evidence="6 7">
    <name type="scientific">Coptis chinensis</name>
    <dbReference type="NCBI Taxonomy" id="261450"/>
    <lineage>
        <taxon>Eukaryota</taxon>
        <taxon>Viridiplantae</taxon>
        <taxon>Streptophyta</taxon>
        <taxon>Embryophyta</taxon>
        <taxon>Tracheophyta</taxon>
        <taxon>Spermatophyta</taxon>
        <taxon>Magnoliopsida</taxon>
        <taxon>Ranunculales</taxon>
        <taxon>Ranunculaceae</taxon>
        <taxon>Coptidoideae</taxon>
        <taxon>Coptis</taxon>
    </lineage>
</organism>
<gene>
    <name evidence="6" type="ORF">IFM89_037420</name>
</gene>
<dbReference type="CDD" id="cd16074">
    <property type="entry name" value="OCRE"/>
    <property type="match status" value="1"/>
</dbReference>
<feature type="domain" description="G-patch" evidence="5">
    <location>
        <begin position="440"/>
        <end position="486"/>
    </location>
</feature>
<evidence type="ECO:0000256" key="4">
    <source>
        <dbReference type="SAM" id="MobiDB-lite"/>
    </source>
</evidence>
<dbReference type="Pfam" id="PF17780">
    <property type="entry name" value="OCRE"/>
    <property type="match status" value="1"/>
</dbReference>
<dbReference type="InterPro" id="IPR041591">
    <property type="entry name" value="OCRE"/>
</dbReference>
<comment type="caution">
    <text evidence="6">The sequence shown here is derived from an EMBL/GenBank/DDBJ whole genome shotgun (WGS) entry which is preliminary data.</text>
</comment>
<dbReference type="GO" id="GO:0000398">
    <property type="term" value="P:mRNA splicing, via spliceosome"/>
    <property type="evidence" value="ECO:0007669"/>
    <property type="project" value="TreeGrafter"/>
</dbReference>
<comment type="subcellular location">
    <subcellularLocation>
        <location evidence="1">Nucleus</location>
    </subcellularLocation>
</comment>
<keyword evidence="7" id="KW-1185">Reference proteome</keyword>
<dbReference type="InterPro" id="IPR000467">
    <property type="entry name" value="G_patch_dom"/>
</dbReference>
<protein>
    <recommendedName>
        <fullName evidence="5">G-patch domain-containing protein</fullName>
    </recommendedName>
</protein>
<evidence type="ECO:0000313" key="6">
    <source>
        <dbReference type="EMBL" id="KAF9626627.1"/>
    </source>
</evidence>
<dbReference type="EMBL" id="JADFTS010000001">
    <property type="protein sequence ID" value="KAF9626627.1"/>
    <property type="molecule type" value="Genomic_DNA"/>
</dbReference>
<dbReference type="PANTHER" id="PTHR13948:SF38">
    <property type="entry name" value="D111_G-PATCH DOMAIN-CONTAINING PROTEIN"/>
    <property type="match status" value="1"/>
</dbReference>
<name>A0A835J2A2_9MAGN</name>
<evidence type="ECO:0000313" key="7">
    <source>
        <dbReference type="Proteomes" id="UP000631114"/>
    </source>
</evidence>
<keyword evidence="3" id="KW-0539">Nucleus</keyword>
<accession>A0A835J2A2</accession>
<dbReference type="AlphaFoldDB" id="A0A835J2A2"/>
<feature type="region of interest" description="Disordered" evidence="4">
    <location>
        <begin position="400"/>
        <end position="427"/>
    </location>
</feature>
<keyword evidence="2" id="KW-0694">RNA-binding</keyword>
<dbReference type="OrthoDB" id="4822at2759"/>
<reference evidence="6 7" key="1">
    <citation type="submission" date="2020-10" db="EMBL/GenBank/DDBJ databases">
        <title>The Coptis chinensis genome and diversification of protoberbering-type alkaloids.</title>
        <authorList>
            <person name="Wang B."/>
            <person name="Shu S."/>
            <person name="Song C."/>
            <person name="Liu Y."/>
        </authorList>
    </citation>
    <scope>NUCLEOTIDE SEQUENCE [LARGE SCALE GENOMIC DNA]</scope>
    <source>
        <strain evidence="6">HL-2020</strain>
        <tissue evidence="6">Leaf</tissue>
    </source>
</reference>
<dbReference type="Proteomes" id="UP000631114">
    <property type="component" value="Unassembled WGS sequence"/>
</dbReference>
<dbReference type="SMART" id="SM00443">
    <property type="entry name" value="G_patch"/>
    <property type="match status" value="1"/>
</dbReference>
<evidence type="ECO:0000256" key="1">
    <source>
        <dbReference type="ARBA" id="ARBA00004123"/>
    </source>
</evidence>
<dbReference type="PANTHER" id="PTHR13948">
    <property type="entry name" value="RNA-BINDING PROTEIN"/>
    <property type="match status" value="1"/>
</dbReference>
<dbReference type="GO" id="GO:0005634">
    <property type="term" value="C:nucleus"/>
    <property type="evidence" value="ECO:0007669"/>
    <property type="project" value="UniProtKB-SubCell"/>
</dbReference>
<evidence type="ECO:0000259" key="5">
    <source>
        <dbReference type="PROSITE" id="PS50174"/>
    </source>
</evidence>